<gene>
    <name evidence="2" type="ORF">E2C01_043191</name>
</gene>
<evidence type="ECO:0000313" key="3">
    <source>
        <dbReference type="Proteomes" id="UP000324222"/>
    </source>
</evidence>
<evidence type="ECO:0000256" key="1">
    <source>
        <dbReference type="SAM" id="MobiDB-lite"/>
    </source>
</evidence>
<dbReference type="AlphaFoldDB" id="A0A5B7FSA0"/>
<dbReference type="EMBL" id="VSRR010008846">
    <property type="protein sequence ID" value="MPC49392.1"/>
    <property type="molecule type" value="Genomic_DNA"/>
</dbReference>
<evidence type="ECO:0000313" key="2">
    <source>
        <dbReference type="EMBL" id="MPC49392.1"/>
    </source>
</evidence>
<proteinExistence type="predicted"/>
<dbReference type="Proteomes" id="UP000324222">
    <property type="component" value="Unassembled WGS sequence"/>
</dbReference>
<reference evidence="2 3" key="1">
    <citation type="submission" date="2019-05" db="EMBL/GenBank/DDBJ databases">
        <title>Another draft genome of Portunus trituberculatus and its Hox gene families provides insights of decapod evolution.</title>
        <authorList>
            <person name="Jeong J.-H."/>
            <person name="Song I."/>
            <person name="Kim S."/>
            <person name="Choi T."/>
            <person name="Kim D."/>
            <person name="Ryu S."/>
            <person name="Kim W."/>
        </authorList>
    </citation>
    <scope>NUCLEOTIDE SEQUENCE [LARGE SCALE GENOMIC DNA]</scope>
    <source>
        <tissue evidence="2">Muscle</tissue>
    </source>
</reference>
<sequence length="124" mass="13981">MYKNTVYLCRLGWFWKSQAESRRVGEMANQSQNDARKGNADKEATRNSPQRNYGGHSKSFLELGEQRRRPVVTGGCGPLEARPLASSEMYDVVRHAAILVRTRRGAASNRRTKSERIFVIAVPA</sequence>
<comment type="caution">
    <text evidence="2">The sequence shown here is derived from an EMBL/GenBank/DDBJ whole genome shotgun (WGS) entry which is preliminary data.</text>
</comment>
<accession>A0A5B7FSA0</accession>
<name>A0A5B7FSA0_PORTR</name>
<keyword evidence="3" id="KW-1185">Reference proteome</keyword>
<feature type="compositionally biased region" description="Basic and acidic residues" evidence="1">
    <location>
        <begin position="34"/>
        <end position="45"/>
    </location>
</feature>
<organism evidence="2 3">
    <name type="scientific">Portunus trituberculatus</name>
    <name type="common">Swimming crab</name>
    <name type="synonym">Neptunus trituberculatus</name>
    <dbReference type="NCBI Taxonomy" id="210409"/>
    <lineage>
        <taxon>Eukaryota</taxon>
        <taxon>Metazoa</taxon>
        <taxon>Ecdysozoa</taxon>
        <taxon>Arthropoda</taxon>
        <taxon>Crustacea</taxon>
        <taxon>Multicrustacea</taxon>
        <taxon>Malacostraca</taxon>
        <taxon>Eumalacostraca</taxon>
        <taxon>Eucarida</taxon>
        <taxon>Decapoda</taxon>
        <taxon>Pleocyemata</taxon>
        <taxon>Brachyura</taxon>
        <taxon>Eubrachyura</taxon>
        <taxon>Portunoidea</taxon>
        <taxon>Portunidae</taxon>
        <taxon>Portuninae</taxon>
        <taxon>Portunus</taxon>
    </lineage>
</organism>
<protein>
    <submittedName>
        <fullName evidence="2">Uncharacterized protein</fullName>
    </submittedName>
</protein>
<feature type="region of interest" description="Disordered" evidence="1">
    <location>
        <begin position="21"/>
        <end position="64"/>
    </location>
</feature>